<name>A0A2U1SZP3_9MICO</name>
<organism evidence="2 3">
    <name type="scientific">Homoserinimonas hongtaonis</name>
    <dbReference type="NCBI Taxonomy" id="2079791"/>
    <lineage>
        <taxon>Bacteria</taxon>
        <taxon>Bacillati</taxon>
        <taxon>Actinomycetota</taxon>
        <taxon>Actinomycetes</taxon>
        <taxon>Micrococcales</taxon>
        <taxon>Microbacteriaceae</taxon>
        <taxon>Homoserinimonas</taxon>
    </lineage>
</organism>
<dbReference type="GO" id="GO:0003700">
    <property type="term" value="F:DNA-binding transcription factor activity"/>
    <property type="evidence" value="ECO:0007669"/>
    <property type="project" value="InterPro"/>
</dbReference>
<evidence type="ECO:0000313" key="3">
    <source>
        <dbReference type="Proteomes" id="UP000244978"/>
    </source>
</evidence>
<dbReference type="InterPro" id="IPR036388">
    <property type="entry name" value="WH-like_DNA-bd_sf"/>
</dbReference>
<dbReference type="PANTHER" id="PTHR33164:SF43">
    <property type="entry name" value="HTH-TYPE TRANSCRIPTIONAL REPRESSOR YETL"/>
    <property type="match status" value="1"/>
</dbReference>
<comment type="caution">
    <text evidence="2">The sequence shown here is derived from an EMBL/GenBank/DDBJ whole genome shotgun (WGS) entry which is preliminary data.</text>
</comment>
<dbReference type="InterPro" id="IPR039422">
    <property type="entry name" value="MarR/SlyA-like"/>
</dbReference>
<protein>
    <submittedName>
        <fullName evidence="2">MarR family transcriptional regulator</fullName>
    </submittedName>
</protein>
<dbReference type="SMART" id="SM00347">
    <property type="entry name" value="HTH_MARR"/>
    <property type="match status" value="1"/>
</dbReference>
<dbReference type="PROSITE" id="PS50995">
    <property type="entry name" value="HTH_MARR_2"/>
    <property type="match status" value="1"/>
</dbReference>
<dbReference type="PRINTS" id="PR00598">
    <property type="entry name" value="HTHMARR"/>
</dbReference>
<proteinExistence type="predicted"/>
<dbReference type="RefSeq" id="WP_108997080.1">
    <property type="nucleotide sequence ID" value="NZ_QEEX01000001.1"/>
</dbReference>
<dbReference type="PANTHER" id="PTHR33164">
    <property type="entry name" value="TRANSCRIPTIONAL REGULATOR, MARR FAMILY"/>
    <property type="match status" value="1"/>
</dbReference>
<dbReference type="InterPro" id="IPR000835">
    <property type="entry name" value="HTH_MarR-typ"/>
</dbReference>
<feature type="domain" description="HTH marR-type" evidence="1">
    <location>
        <begin position="19"/>
        <end position="156"/>
    </location>
</feature>
<dbReference type="AlphaFoldDB" id="A0A2U1SZP3"/>
<accession>A0A2U1SZP3</accession>
<dbReference type="SUPFAM" id="SSF46785">
    <property type="entry name" value="Winged helix' DNA-binding domain"/>
    <property type="match status" value="1"/>
</dbReference>
<dbReference type="EMBL" id="QEEX01000001">
    <property type="protein sequence ID" value="PWB97082.1"/>
    <property type="molecule type" value="Genomic_DNA"/>
</dbReference>
<dbReference type="GO" id="GO:0006950">
    <property type="term" value="P:response to stress"/>
    <property type="evidence" value="ECO:0007669"/>
    <property type="project" value="TreeGrafter"/>
</dbReference>
<evidence type="ECO:0000313" key="2">
    <source>
        <dbReference type="EMBL" id="PWB97082.1"/>
    </source>
</evidence>
<dbReference type="Gene3D" id="1.10.10.10">
    <property type="entry name" value="Winged helix-like DNA-binding domain superfamily/Winged helix DNA-binding domain"/>
    <property type="match status" value="1"/>
</dbReference>
<keyword evidence="3" id="KW-1185">Reference proteome</keyword>
<dbReference type="Pfam" id="PF12802">
    <property type="entry name" value="MarR_2"/>
    <property type="match status" value="1"/>
</dbReference>
<sequence length="156" mass="17115">MTDSSPVIDLGVAPDRIDATDLLDDIEFLVARVRAIGSLSARHALEPHGLRVRSYAVLSLVCGAVSPTQRDVAEFLFLDPSQVVAVVDELQTLGYVERAQDPRDRRANIIRGTETGQAAYAKAKKSVIATRDETILKNLSQEERQSLTQLLLKVAF</sequence>
<dbReference type="InterPro" id="IPR036390">
    <property type="entry name" value="WH_DNA-bd_sf"/>
</dbReference>
<gene>
    <name evidence="2" type="ORF">DF220_03940</name>
</gene>
<dbReference type="Proteomes" id="UP000244978">
    <property type="component" value="Unassembled WGS sequence"/>
</dbReference>
<reference evidence="3" key="1">
    <citation type="submission" date="2018-04" db="EMBL/GenBank/DDBJ databases">
        <authorList>
            <person name="Liu S."/>
            <person name="Wang Z."/>
            <person name="Li J."/>
        </authorList>
    </citation>
    <scope>NUCLEOTIDE SEQUENCE [LARGE SCALE GENOMIC DNA]</scope>
    <source>
        <strain evidence="3">S1194</strain>
    </source>
</reference>
<evidence type="ECO:0000259" key="1">
    <source>
        <dbReference type="PROSITE" id="PS50995"/>
    </source>
</evidence>